<dbReference type="EMBL" id="FSRC01000001">
    <property type="protein sequence ID" value="SIN66809.1"/>
    <property type="molecule type" value="Genomic_DNA"/>
</dbReference>
<proteinExistence type="predicted"/>
<evidence type="ECO:0000313" key="1">
    <source>
        <dbReference type="EMBL" id="SIN66809.1"/>
    </source>
</evidence>
<dbReference type="STRING" id="226505.SAMN05444394_0421"/>
<dbReference type="AlphaFoldDB" id="A0A1N6D7Q3"/>
<evidence type="ECO:0000313" key="2">
    <source>
        <dbReference type="Proteomes" id="UP000185221"/>
    </source>
</evidence>
<gene>
    <name evidence="1" type="ORF">SAMN05444394_0421</name>
</gene>
<protein>
    <submittedName>
        <fullName evidence="1">Uncharacterized protein</fullName>
    </submittedName>
</protein>
<dbReference type="OrthoDB" id="828098at2"/>
<reference evidence="2" key="1">
    <citation type="submission" date="2016-11" db="EMBL/GenBank/DDBJ databases">
        <authorList>
            <person name="Varghese N."/>
            <person name="Submissions S."/>
        </authorList>
    </citation>
    <scope>NUCLEOTIDE SEQUENCE [LARGE SCALE GENOMIC DNA]</scope>
    <source>
        <strain evidence="2">DSM 15292</strain>
    </source>
</reference>
<accession>A0A1N6D7Q3</accession>
<organism evidence="1 2">
    <name type="scientific">Algoriphagus halophilus</name>
    <dbReference type="NCBI Taxonomy" id="226505"/>
    <lineage>
        <taxon>Bacteria</taxon>
        <taxon>Pseudomonadati</taxon>
        <taxon>Bacteroidota</taxon>
        <taxon>Cytophagia</taxon>
        <taxon>Cytophagales</taxon>
        <taxon>Cyclobacteriaceae</taxon>
        <taxon>Algoriphagus</taxon>
    </lineage>
</organism>
<keyword evidence="2" id="KW-1185">Reference proteome</keyword>
<dbReference type="Proteomes" id="UP000185221">
    <property type="component" value="Unassembled WGS sequence"/>
</dbReference>
<dbReference type="RefSeq" id="WP_159439201.1">
    <property type="nucleotide sequence ID" value="NZ_FSRC01000001.1"/>
</dbReference>
<sequence>MLKKIVIMGLLIGVAFILHSCSNMHMTGGVGMSFSGGPYGVRMTPSINVGMYGGGPRW</sequence>
<name>A0A1N6D7Q3_9BACT</name>